<gene>
    <name evidence="1" type="ORF">RhiirA4_475304</name>
</gene>
<accession>A0A2I1H9X0</accession>
<dbReference type="EMBL" id="LLXI01001925">
    <property type="protein sequence ID" value="PKY55674.1"/>
    <property type="molecule type" value="Genomic_DNA"/>
</dbReference>
<comment type="caution">
    <text evidence="1">The sequence shown here is derived from an EMBL/GenBank/DDBJ whole genome shotgun (WGS) entry which is preliminary data.</text>
</comment>
<dbReference type="VEuPathDB" id="FungiDB:RhiirFUN_018696"/>
<dbReference type="Gene3D" id="1.10.150.50">
    <property type="entry name" value="Transcription Factor, Ets-1"/>
    <property type="match status" value="1"/>
</dbReference>
<name>A0A2I1H9X0_9GLOM</name>
<dbReference type="AlphaFoldDB" id="A0A2I1H9X0"/>
<keyword evidence="2" id="KW-1185">Reference proteome</keyword>
<organism evidence="1 2">
    <name type="scientific">Rhizophagus irregularis</name>
    <dbReference type="NCBI Taxonomy" id="588596"/>
    <lineage>
        <taxon>Eukaryota</taxon>
        <taxon>Fungi</taxon>
        <taxon>Fungi incertae sedis</taxon>
        <taxon>Mucoromycota</taxon>
        <taxon>Glomeromycotina</taxon>
        <taxon>Glomeromycetes</taxon>
        <taxon>Glomerales</taxon>
        <taxon>Glomeraceae</taxon>
        <taxon>Rhizophagus</taxon>
    </lineage>
</organism>
<evidence type="ECO:0000313" key="1">
    <source>
        <dbReference type="EMBL" id="PKY55674.1"/>
    </source>
</evidence>
<proteinExistence type="predicted"/>
<dbReference type="SUPFAM" id="SSF47769">
    <property type="entry name" value="SAM/Pointed domain"/>
    <property type="match status" value="1"/>
</dbReference>
<dbReference type="VEuPathDB" id="FungiDB:RhiirA1_468604"/>
<dbReference type="VEuPathDB" id="FungiDB:FUN_021217"/>
<protein>
    <submittedName>
        <fullName evidence="1">Uncharacterized protein</fullName>
    </submittedName>
</protein>
<dbReference type="Proteomes" id="UP000234323">
    <property type="component" value="Unassembled WGS sequence"/>
</dbReference>
<evidence type="ECO:0000313" key="2">
    <source>
        <dbReference type="Proteomes" id="UP000234323"/>
    </source>
</evidence>
<sequence>MSTNTSTTTDLLIDIEEYNTETLITYLQNQQILNLSKQHINVLRENEVAGYDFLRLKQEDLERYGLKSGPAKRILDFANQLNSQNLLINEQELFRTVIPDLSFIEIKTKSTVNSASRRVPNSIVLPWKTFLDEAFNASLSIDAVACKFVKLKLDSLSINSEDTAVDLFLETVGYVNGQRLLKLQTPQMWCRQNQVNIIKGEPDIIYIGAPDRTTLRSTNAAGINVLATVEVKLEQLMNQILQEIINEQVVHENIHHDDYCELYFLYNLARVKDRNTVTGYTKYNNLKKIVHQGFGYMVVNDCRYGIITTLEQTWFICREPENPNIFLISPAVPINQIHTSDRASFWECLRYFEDLSMLNPTTYSYPPVTLNDSDDEDPDNKD</sequence>
<dbReference type="InterPro" id="IPR013761">
    <property type="entry name" value="SAM/pointed_sf"/>
</dbReference>
<reference evidence="1 2" key="1">
    <citation type="submission" date="2015-10" db="EMBL/GenBank/DDBJ databases">
        <title>Genome analyses suggest a sexual origin of heterokaryosis in a supposedly ancient asexual fungus.</title>
        <authorList>
            <person name="Ropars J."/>
            <person name="Sedzielewska K."/>
            <person name="Noel J."/>
            <person name="Charron P."/>
            <person name="Farinelli L."/>
            <person name="Marton T."/>
            <person name="Kruger M."/>
            <person name="Pelin A."/>
            <person name="Brachmann A."/>
            <person name="Corradi N."/>
        </authorList>
    </citation>
    <scope>NUCLEOTIDE SEQUENCE [LARGE SCALE GENOMIC DNA]</scope>
    <source>
        <strain evidence="1 2">A4</strain>
    </source>
</reference>